<accession>A0A7S6C7U0</accession>
<proteinExistence type="predicted"/>
<name>A0A7S6C7U0_PSEAI</name>
<geneLocation type="plasmid" evidence="1">
    <name>pSE5369-VIM</name>
</geneLocation>
<sequence>MGQFSISANTLSNHQKILTVRQKIRIYQHLNRRCRAIA</sequence>
<organism evidence="1">
    <name type="scientific">Pseudomonas aeruginosa</name>
    <dbReference type="NCBI Taxonomy" id="287"/>
    <lineage>
        <taxon>Bacteria</taxon>
        <taxon>Pseudomonadati</taxon>
        <taxon>Pseudomonadota</taxon>
        <taxon>Gammaproteobacteria</taxon>
        <taxon>Pseudomonadales</taxon>
        <taxon>Pseudomonadaceae</taxon>
        <taxon>Pseudomonas</taxon>
    </lineage>
</organism>
<reference evidence="1" key="1">
    <citation type="submission" date="2019-12" db="EMBL/GenBank/DDBJ databases">
        <title>Compelete sequence of pSE5369-VIM.</title>
        <authorList>
            <person name="Zhou D."/>
        </authorList>
    </citation>
    <scope>NUCLEOTIDE SEQUENCE</scope>
    <source>
        <strain evidence="1">SE5369</strain>
        <plasmid evidence="1">pSE5369-VIM</plasmid>
    </source>
</reference>
<dbReference type="EMBL" id="MN894888">
    <property type="protein sequence ID" value="QLG05020.1"/>
    <property type="molecule type" value="Genomic_DNA"/>
</dbReference>
<protein>
    <submittedName>
        <fullName evidence="1">Uncharacterized protein</fullName>
    </submittedName>
</protein>
<keyword evidence="1" id="KW-0614">Plasmid</keyword>
<evidence type="ECO:0000313" key="1">
    <source>
        <dbReference type="EMBL" id="QLG05020.1"/>
    </source>
</evidence>
<dbReference type="AlphaFoldDB" id="A0A7S6C7U0"/>